<dbReference type="Pfam" id="PF12244">
    <property type="entry name" value="DUF3606"/>
    <property type="match status" value="1"/>
</dbReference>
<dbReference type="EMBL" id="JAUSRD010000008">
    <property type="protein sequence ID" value="MDP9894384.1"/>
    <property type="molecule type" value="Genomic_DNA"/>
</dbReference>
<sequence length="77" mass="8235">MANNPTTTPQRNDASAATPRIDRGDASQVARWIREFDVTEAQLAEAIEAVGDKAADVELYLKGSRSATNADKVDDAS</sequence>
<dbReference type="AlphaFoldDB" id="A0AAW8CVB6"/>
<dbReference type="Proteomes" id="UP001242045">
    <property type="component" value="Unassembled WGS sequence"/>
</dbReference>
<comment type="caution">
    <text evidence="2">The sequence shown here is derived from an EMBL/GenBank/DDBJ whole genome shotgun (WGS) entry which is preliminary data.</text>
</comment>
<feature type="region of interest" description="Disordered" evidence="1">
    <location>
        <begin position="1"/>
        <end position="25"/>
    </location>
</feature>
<reference evidence="2" key="1">
    <citation type="submission" date="2023-07" db="EMBL/GenBank/DDBJ databases">
        <title>Sorghum-associated microbial communities from plants grown in Nebraska, USA.</title>
        <authorList>
            <person name="Schachtman D."/>
        </authorList>
    </citation>
    <scope>NUCLEOTIDE SEQUENCE</scope>
    <source>
        <strain evidence="2">DS3754</strain>
    </source>
</reference>
<name>A0AAW8CVB6_9BURK</name>
<gene>
    <name evidence="2" type="ORF">J2W31_003508</name>
</gene>
<feature type="compositionally biased region" description="Polar residues" evidence="1">
    <location>
        <begin position="1"/>
        <end position="15"/>
    </location>
</feature>
<evidence type="ECO:0000313" key="2">
    <source>
        <dbReference type="EMBL" id="MDP9894384.1"/>
    </source>
</evidence>
<evidence type="ECO:0000313" key="3">
    <source>
        <dbReference type="Proteomes" id="UP001242045"/>
    </source>
</evidence>
<organism evidence="2 3">
    <name type="scientific">Variovorax boronicumulans</name>
    <dbReference type="NCBI Taxonomy" id="436515"/>
    <lineage>
        <taxon>Bacteria</taxon>
        <taxon>Pseudomonadati</taxon>
        <taxon>Pseudomonadota</taxon>
        <taxon>Betaproteobacteria</taxon>
        <taxon>Burkholderiales</taxon>
        <taxon>Comamonadaceae</taxon>
        <taxon>Variovorax</taxon>
    </lineage>
</organism>
<evidence type="ECO:0000256" key="1">
    <source>
        <dbReference type="SAM" id="MobiDB-lite"/>
    </source>
</evidence>
<proteinExistence type="predicted"/>
<dbReference type="InterPro" id="IPR022037">
    <property type="entry name" value="DUF3606"/>
</dbReference>
<accession>A0AAW8CVB6</accession>
<dbReference type="RefSeq" id="WP_307685504.1">
    <property type="nucleotide sequence ID" value="NZ_JAUSRD010000008.1"/>
</dbReference>
<protein>
    <submittedName>
        <fullName evidence="2">Short-subunit dehydrogenase-like oxidoreductase (DUF2520 family)</fullName>
    </submittedName>
</protein>